<accession>A0AAV4V1B6</accession>
<organism evidence="1 2">
    <name type="scientific">Caerostris darwini</name>
    <dbReference type="NCBI Taxonomy" id="1538125"/>
    <lineage>
        <taxon>Eukaryota</taxon>
        <taxon>Metazoa</taxon>
        <taxon>Ecdysozoa</taxon>
        <taxon>Arthropoda</taxon>
        <taxon>Chelicerata</taxon>
        <taxon>Arachnida</taxon>
        <taxon>Araneae</taxon>
        <taxon>Araneomorphae</taxon>
        <taxon>Entelegynae</taxon>
        <taxon>Araneoidea</taxon>
        <taxon>Araneidae</taxon>
        <taxon>Caerostris</taxon>
    </lineage>
</organism>
<evidence type="ECO:0000313" key="1">
    <source>
        <dbReference type="EMBL" id="GIY64015.1"/>
    </source>
</evidence>
<dbReference type="EMBL" id="BPLQ01012256">
    <property type="protein sequence ID" value="GIY64015.1"/>
    <property type="molecule type" value="Genomic_DNA"/>
</dbReference>
<feature type="non-terminal residue" evidence="1">
    <location>
        <position position="49"/>
    </location>
</feature>
<dbReference type="Proteomes" id="UP001054837">
    <property type="component" value="Unassembled WGS sequence"/>
</dbReference>
<protein>
    <submittedName>
        <fullName evidence="1">Uncharacterized protein</fullName>
    </submittedName>
</protein>
<comment type="caution">
    <text evidence="1">The sequence shown here is derived from an EMBL/GenBank/DDBJ whole genome shotgun (WGS) entry which is preliminary data.</text>
</comment>
<dbReference type="AlphaFoldDB" id="A0AAV4V1B6"/>
<proteinExistence type="predicted"/>
<reference evidence="1 2" key="1">
    <citation type="submission" date="2021-06" db="EMBL/GenBank/DDBJ databases">
        <title>Caerostris darwini draft genome.</title>
        <authorList>
            <person name="Kono N."/>
            <person name="Arakawa K."/>
        </authorList>
    </citation>
    <scope>NUCLEOTIDE SEQUENCE [LARGE SCALE GENOMIC DNA]</scope>
</reference>
<name>A0AAV4V1B6_9ARAC</name>
<gene>
    <name evidence="1" type="ORF">CDAR_465131</name>
</gene>
<keyword evidence="2" id="KW-1185">Reference proteome</keyword>
<evidence type="ECO:0000313" key="2">
    <source>
        <dbReference type="Proteomes" id="UP001054837"/>
    </source>
</evidence>
<sequence>MLPGGAGKTLRGGVAIAVQSLHFCLQWLQGRPAAESEPFFFSYVMSRCE</sequence>